<comment type="similarity">
    <text evidence="1">Belongs to the CdaR family.</text>
</comment>
<dbReference type="Pfam" id="PF13185">
    <property type="entry name" value="GAF_2"/>
    <property type="match status" value="1"/>
</dbReference>
<organism evidence="3 4">
    <name type="scientific">Flaviflexus equikiangi</name>
    <dbReference type="NCBI Taxonomy" id="2758573"/>
    <lineage>
        <taxon>Bacteria</taxon>
        <taxon>Bacillati</taxon>
        <taxon>Actinomycetota</taxon>
        <taxon>Actinomycetes</taxon>
        <taxon>Actinomycetales</taxon>
        <taxon>Actinomycetaceae</taxon>
        <taxon>Flaviflexus</taxon>
    </lineage>
</organism>
<dbReference type="Proteomes" id="UP000705983">
    <property type="component" value="Unassembled WGS sequence"/>
</dbReference>
<dbReference type="Pfam" id="PF17853">
    <property type="entry name" value="GGDEF_2"/>
    <property type="match status" value="1"/>
</dbReference>
<dbReference type="InterPro" id="IPR025736">
    <property type="entry name" value="PucR_C-HTH_dom"/>
</dbReference>
<dbReference type="InterPro" id="IPR003018">
    <property type="entry name" value="GAF"/>
</dbReference>
<dbReference type="InterPro" id="IPR041522">
    <property type="entry name" value="CdaR_GGDEF"/>
</dbReference>
<proteinExistence type="inferred from homology"/>
<evidence type="ECO:0000259" key="2">
    <source>
        <dbReference type="SMART" id="SM00065"/>
    </source>
</evidence>
<evidence type="ECO:0000256" key="1">
    <source>
        <dbReference type="ARBA" id="ARBA00006754"/>
    </source>
</evidence>
<dbReference type="InterPro" id="IPR051448">
    <property type="entry name" value="CdaR-like_regulators"/>
</dbReference>
<dbReference type="InterPro" id="IPR042070">
    <property type="entry name" value="PucR_C-HTH_sf"/>
</dbReference>
<dbReference type="Gene3D" id="3.30.450.40">
    <property type="match status" value="1"/>
</dbReference>
<accession>A0ABS2TDX8</accession>
<comment type="caution">
    <text evidence="3">The sequence shown here is derived from an EMBL/GenBank/DDBJ whole genome shotgun (WGS) entry which is preliminary data.</text>
</comment>
<evidence type="ECO:0000313" key="4">
    <source>
        <dbReference type="Proteomes" id="UP000705983"/>
    </source>
</evidence>
<sequence>MATGECSTRVEWLEHRNRVLEAVTAIASLMAANHDIDMVLDRITALTRDLTNSDMAYISLNDAKETFIQYSTGVQTEGYRHIRMPLGTGVLGKAAIGRGTVQTADYLIDPSIIHLDNIDEIVRTEGVRAILGVPIRVHGALHGALLLANRTPGVFSPTIVDTVTTIAHHTAVALDQSRRFRAVSATLAGLRESFDDSAERLQALQTVVDLDALLSESLAQRRGLDHFAHTAAKALGSDLAILDAQGELAARGSIHGEPELPAFASELGRQAFISGRPAIRDRITATAATSNSEHLGSVIVFDPVPEQLLPRVTRTAVFLGILLLFERTQRGEERQRDQALIDDLLQRRKLTPSGAQRLEALLHTGPLSVAVLRTVGDSRTQLDRKTRDSLSFSAEHHGIDGRRFLSVEHHDHICILLPAQESEDILRSFISAMKSAAADVQCALGGRVDHATDFAQAHAVALTAMSALRALGHTNRIYRADDLGSLGIILAAQNADPHAYTPLSEIQALIDYDVAHGTELTRTAWLYSENHENIKITAGMLVVHENTVRQRLVRISELLGSNWQGSPRFLDIRLGLRIWALKTT</sequence>
<dbReference type="SUPFAM" id="SSF55781">
    <property type="entry name" value="GAF domain-like"/>
    <property type="match status" value="1"/>
</dbReference>
<dbReference type="EMBL" id="JAFFJS010000001">
    <property type="protein sequence ID" value="MBM9432517.1"/>
    <property type="molecule type" value="Genomic_DNA"/>
</dbReference>
<dbReference type="PANTHER" id="PTHR33744">
    <property type="entry name" value="CARBOHYDRATE DIACID REGULATOR"/>
    <property type="match status" value="1"/>
</dbReference>
<gene>
    <name evidence="3" type="ORF">JVW63_02200</name>
</gene>
<dbReference type="Gene3D" id="1.10.10.2840">
    <property type="entry name" value="PucR C-terminal helix-turn-helix domain"/>
    <property type="match status" value="1"/>
</dbReference>
<dbReference type="RefSeq" id="WP_187996038.1">
    <property type="nucleotide sequence ID" value="NZ_JACEXG010000001.1"/>
</dbReference>
<evidence type="ECO:0000313" key="3">
    <source>
        <dbReference type="EMBL" id="MBM9432517.1"/>
    </source>
</evidence>
<feature type="domain" description="GAF" evidence="2">
    <location>
        <begin position="35"/>
        <end position="184"/>
    </location>
</feature>
<dbReference type="PANTHER" id="PTHR33744:SF1">
    <property type="entry name" value="DNA-BINDING TRANSCRIPTIONAL ACTIVATOR ADER"/>
    <property type="match status" value="1"/>
</dbReference>
<name>A0ABS2TDX8_9ACTO</name>
<dbReference type="Pfam" id="PF13556">
    <property type="entry name" value="HTH_30"/>
    <property type="match status" value="1"/>
</dbReference>
<dbReference type="SMART" id="SM00065">
    <property type="entry name" value="GAF"/>
    <property type="match status" value="1"/>
</dbReference>
<protein>
    <submittedName>
        <fullName evidence="3">GAF domain-containing protein</fullName>
    </submittedName>
</protein>
<keyword evidence="4" id="KW-1185">Reference proteome</keyword>
<dbReference type="InterPro" id="IPR029016">
    <property type="entry name" value="GAF-like_dom_sf"/>
</dbReference>
<reference evidence="4" key="1">
    <citation type="submission" date="2021-02" db="EMBL/GenBank/DDBJ databases">
        <title>Leucobacter sp. CX169.</title>
        <authorList>
            <person name="Cheng Y."/>
        </authorList>
    </citation>
    <scope>NUCLEOTIDE SEQUENCE [LARGE SCALE GENOMIC DNA]</scope>
    <source>
        <strain evidence="4">JY899</strain>
    </source>
</reference>